<evidence type="ECO:0000313" key="6">
    <source>
        <dbReference type="EMBL" id="TDQ70218.1"/>
    </source>
</evidence>
<evidence type="ECO:0000256" key="1">
    <source>
        <dbReference type="ARBA" id="ARBA00001947"/>
    </source>
</evidence>
<organism evidence="6 7">
    <name type="scientific">Methanimicrococcus blatticola</name>
    <dbReference type="NCBI Taxonomy" id="91560"/>
    <lineage>
        <taxon>Archaea</taxon>
        <taxon>Methanobacteriati</taxon>
        <taxon>Methanobacteriota</taxon>
        <taxon>Stenosarchaea group</taxon>
        <taxon>Methanomicrobia</taxon>
        <taxon>Methanosarcinales</taxon>
        <taxon>Methanosarcinaceae</taxon>
        <taxon>Methanimicrococcus</taxon>
    </lineage>
</organism>
<comment type="caution">
    <text evidence="6">The sequence shown here is derived from an EMBL/GenBank/DDBJ whole genome shotgun (WGS) entry which is preliminary data.</text>
</comment>
<dbReference type="Proteomes" id="UP000294855">
    <property type="component" value="Unassembled WGS sequence"/>
</dbReference>
<name>A0A484F720_9EURY</name>
<keyword evidence="4" id="KW-0862">Zinc</keyword>
<evidence type="ECO:0000256" key="2">
    <source>
        <dbReference type="ARBA" id="ARBA00022723"/>
    </source>
</evidence>
<proteinExistence type="predicted"/>
<dbReference type="GO" id="GO:0016787">
    <property type="term" value="F:hydrolase activity"/>
    <property type="evidence" value="ECO:0007669"/>
    <property type="project" value="UniProtKB-KW"/>
</dbReference>
<evidence type="ECO:0000256" key="4">
    <source>
        <dbReference type="ARBA" id="ARBA00022833"/>
    </source>
</evidence>
<reference evidence="6 7" key="1">
    <citation type="submission" date="2019-03" db="EMBL/GenBank/DDBJ databases">
        <title>Genomic Encyclopedia of Type Strains, Phase IV (KMG-IV): sequencing the most valuable type-strain genomes for metagenomic binning, comparative biology and taxonomic classification.</title>
        <authorList>
            <person name="Goeker M."/>
        </authorList>
    </citation>
    <scope>NUCLEOTIDE SEQUENCE [LARGE SCALE GENOMIC DNA]</scope>
    <source>
        <strain evidence="6 7">DSM 13328</strain>
    </source>
</reference>
<accession>A0A484F720</accession>
<dbReference type="AlphaFoldDB" id="A0A484F720"/>
<dbReference type="OrthoDB" id="197151at2157"/>
<dbReference type="GO" id="GO:0046872">
    <property type="term" value="F:metal ion binding"/>
    <property type="evidence" value="ECO:0007669"/>
    <property type="project" value="UniProtKB-KW"/>
</dbReference>
<dbReference type="InterPro" id="IPR051453">
    <property type="entry name" value="MBL_Glyoxalase_II"/>
</dbReference>
<dbReference type="RefSeq" id="WP_133517025.1">
    <property type="nucleotide sequence ID" value="NZ_JAHDUW010000006.1"/>
</dbReference>
<feature type="domain" description="Metallo-beta-lactamase" evidence="5">
    <location>
        <begin position="12"/>
        <end position="193"/>
    </location>
</feature>
<dbReference type="EMBL" id="SNYS01000006">
    <property type="protein sequence ID" value="TDQ70218.1"/>
    <property type="molecule type" value="Genomic_DNA"/>
</dbReference>
<dbReference type="Pfam" id="PF00753">
    <property type="entry name" value="Lactamase_B"/>
    <property type="match status" value="1"/>
</dbReference>
<keyword evidence="2" id="KW-0479">Metal-binding</keyword>
<dbReference type="InterPro" id="IPR001279">
    <property type="entry name" value="Metallo-B-lactamas"/>
</dbReference>
<dbReference type="PANTHER" id="PTHR46233:SF3">
    <property type="entry name" value="HYDROXYACYLGLUTATHIONE HYDROLASE GLOC"/>
    <property type="match status" value="1"/>
</dbReference>
<comment type="cofactor">
    <cofactor evidence="1">
        <name>Zn(2+)</name>
        <dbReference type="ChEBI" id="CHEBI:29105"/>
    </cofactor>
</comment>
<protein>
    <submittedName>
        <fullName evidence="6">Glyoxylase-like metal-dependent hydrolase (Beta-lactamase superfamily II)</fullName>
    </submittedName>
</protein>
<sequence>MRVEEIVPQYYDSNIYVINQKIVIDTGMTTDYVLHHMEQIMPIENIELIILTHAHYDHSGCAGELLKRSGAKLAIHEADAPFLNDDYLSSALNFGSKIACPPADILYRGGEKIPIGFNENGEEEYLEVIHTPGHTVGCICLYEKNSKTLFSGDTVFSDGGIGRSDFKISAPEKMTSSISKLRELDIENLCPGHGHTTLGNANRSIELSEMMSSRMNP</sequence>
<dbReference type="PANTHER" id="PTHR46233">
    <property type="entry name" value="HYDROXYACYLGLUTATHIONE HYDROLASE GLOC"/>
    <property type="match status" value="1"/>
</dbReference>
<dbReference type="CDD" id="cd06262">
    <property type="entry name" value="metallo-hydrolase-like_MBL-fold"/>
    <property type="match status" value="1"/>
</dbReference>
<gene>
    <name evidence="6" type="ORF">C7391_0558</name>
</gene>
<dbReference type="SUPFAM" id="SSF56281">
    <property type="entry name" value="Metallo-hydrolase/oxidoreductase"/>
    <property type="match status" value="1"/>
</dbReference>
<dbReference type="Gene3D" id="3.60.15.10">
    <property type="entry name" value="Ribonuclease Z/Hydroxyacylglutathione hydrolase-like"/>
    <property type="match status" value="1"/>
</dbReference>
<dbReference type="InterPro" id="IPR036866">
    <property type="entry name" value="RibonucZ/Hydroxyglut_hydro"/>
</dbReference>
<keyword evidence="3 6" id="KW-0378">Hydrolase</keyword>
<dbReference type="SMART" id="SM00849">
    <property type="entry name" value="Lactamase_B"/>
    <property type="match status" value="1"/>
</dbReference>
<evidence type="ECO:0000313" key="7">
    <source>
        <dbReference type="Proteomes" id="UP000294855"/>
    </source>
</evidence>
<keyword evidence="7" id="KW-1185">Reference proteome</keyword>
<evidence type="ECO:0000256" key="3">
    <source>
        <dbReference type="ARBA" id="ARBA00022801"/>
    </source>
</evidence>
<evidence type="ECO:0000259" key="5">
    <source>
        <dbReference type="SMART" id="SM00849"/>
    </source>
</evidence>